<evidence type="ECO:0000256" key="4">
    <source>
        <dbReference type="ARBA" id="ARBA00023125"/>
    </source>
</evidence>
<evidence type="ECO:0000259" key="8">
    <source>
        <dbReference type="PROSITE" id="PS51370"/>
    </source>
</evidence>
<dbReference type="Pfam" id="PF03634">
    <property type="entry name" value="TCP"/>
    <property type="match status" value="1"/>
</dbReference>
<dbReference type="PANTHER" id="PTHR31072:SF87">
    <property type="entry name" value="TRANSCRIPTION FACTOR TCP12"/>
    <property type="match status" value="1"/>
</dbReference>
<feature type="non-terminal residue" evidence="9">
    <location>
        <position position="208"/>
    </location>
</feature>
<organism evidence="9">
    <name type="scientific">Gunnera tinctoria</name>
    <dbReference type="NCBI Taxonomy" id="251266"/>
    <lineage>
        <taxon>Eukaryota</taxon>
        <taxon>Viridiplantae</taxon>
        <taxon>Streptophyta</taxon>
        <taxon>Embryophyta</taxon>
        <taxon>Tracheophyta</taxon>
        <taxon>Spermatophyta</taxon>
        <taxon>Magnoliopsida</taxon>
        <taxon>eudicotyledons</taxon>
        <taxon>Gunneridae</taxon>
        <taxon>Gunnerales</taxon>
        <taxon>Gunneraceae</taxon>
        <taxon>Gunnera</taxon>
    </lineage>
</organism>
<dbReference type="GO" id="GO:0043565">
    <property type="term" value="F:sequence-specific DNA binding"/>
    <property type="evidence" value="ECO:0007669"/>
    <property type="project" value="TreeGrafter"/>
</dbReference>
<dbReference type="GO" id="GO:0003700">
    <property type="term" value="F:DNA-binding transcription factor activity"/>
    <property type="evidence" value="ECO:0007669"/>
    <property type="project" value="InterPro"/>
</dbReference>
<keyword evidence="6" id="KW-0539">Nucleus</keyword>
<name>G0Y2K7_9MAGN</name>
<evidence type="ECO:0000256" key="1">
    <source>
        <dbReference type="ARBA" id="ARBA00004123"/>
    </source>
</evidence>
<dbReference type="PANTHER" id="PTHR31072">
    <property type="entry name" value="TRANSCRIPTION FACTOR TCP4-RELATED"/>
    <property type="match status" value="1"/>
</dbReference>
<evidence type="ECO:0000256" key="5">
    <source>
        <dbReference type="ARBA" id="ARBA00023163"/>
    </source>
</evidence>
<dbReference type="InterPro" id="IPR017887">
    <property type="entry name" value="TF_TCP_subgr"/>
</dbReference>
<dbReference type="AlphaFoldDB" id="G0Y2K7"/>
<dbReference type="InterPro" id="IPR017888">
    <property type="entry name" value="CYC/TB1_R_domain"/>
</dbReference>
<comment type="subcellular location">
    <subcellularLocation>
        <location evidence="1">Nucleus</location>
    </subcellularLocation>
</comment>
<sequence length="208" mass="23584">AHGKKDRHSKIHTSRGLRDRRMRLSLQIARKFFDLQDMLGFDKASKTIEWLFANSKAAIVALGTDSHGGDAESMSSTCQCATCAKVTEKEQKMLPKENFRPLAREFRDQARARARERTKEKMISRNLRKSEQCNDADPYLYLGKFRSYNTFETGEEVSNRGCQSIELADGIFGVTSMVKSSDAFIMLNSSIFPPNWRIDNGRINSGAM</sequence>
<keyword evidence="4" id="KW-0238">DNA-binding</keyword>
<dbReference type="InterPro" id="IPR005333">
    <property type="entry name" value="Transcription_factor_TCP"/>
</dbReference>
<protein>
    <submittedName>
        <fullName evidence="9">CYC-like protein 2</fullName>
    </submittedName>
</protein>
<feature type="non-terminal residue" evidence="9">
    <location>
        <position position="1"/>
    </location>
</feature>
<dbReference type="PROSITE" id="PS51370">
    <property type="entry name" value="R"/>
    <property type="match status" value="1"/>
</dbReference>
<evidence type="ECO:0000256" key="2">
    <source>
        <dbReference type="ARBA" id="ARBA00022473"/>
    </source>
</evidence>
<reference evidence="9" key="1">
    <citation type="journal article" date="2013" name="PLoS ONE">
        <title>Combining Phylogenetic and Syntenic Analyses for Understanding the Evolution of TCP ECE Genes in Eudicots.</title>
        <authorList>
            <person name="Citerne H.L."/>
            <person name="Le Guilloux M."/>
            <person name="Sannier J."/>
            <person name="Nadot S."/>
            <person name="Damerval C."/>
        </authorList>
    </citation>
    <scope>NUCLEOTIDE SEQUENCE</scope>
</reference>
<evidence type="ECO:0000313" key="9">
    <source>
        <dbReference type="EMBL" id="AEJ73208.1"/>
    </source>
</evidence>
<dbReference type="PROSITE" id="PS51369">
    <property type="entry name" value="TCP"/>
    <property type="match status" value="1"/>
</dbReference>
<keyword evidence="3" id="KW-0805">Transcription regulation</keyword>
<dbReference type="GO" id="GO:2000032">
    <property type="term" value="P:regulation of secondary shoot formation"/>
    <property type="evidence" value="ECO:0007669"/>
    <property type="project" value="TreeGrafter"/>
</dbReference>
<evidence type="ECO:0000259" key="7">
    <source>
        <dbReference type="PROSITE" id="PS51369"/>
    </source>
</evidence>
<evidence type="ECO:0000256" key="3">
    <source>
        <dbReference type="ARBA" id="ARBA00023015"/>
    </source>
</evidence>
<dbReference type="EMBL" id="HQ599273">
    <property type="protein sequence ID" value="AEJ73208.1"/>
    <property type="molecule type" value="Genomic_DNA"/>
</dbReference>
<evidence type="ECO:0000256" key="6">
    <source>
        <dbReference type="ARBA" id="ARBA00023242"/>
    </source>
</evidence>
<dbReference type="GO" id="GO:0005634">
    <property type="term" value="C:nucleus"/>
    <property type="evidence" value="ECO:0007669"/>
    <property type="project" value="UniProtKB-SubCell"/>
</dbReference>
<accession>G0Y2K7</accession>
<proteinExistence type="predicted"/>
<feature type="domain" description="TCP" evidence="7">
    <location>
        <begin position="4"/>
        <end position="62"/>
    </location>
</feature>
<keyword evidence="2" id="KW-0217">Developmental protein</keyword>
<feature type="domain" description="R" evidence="8">
    <location>
        <begin position="104"/>
        <end position="121"/>
    </location>
</feature>
<keyword evidence="5" id="KW-0804">Transcription</keyword>